<reference evidence="12" key="2">
    <citation type="submission" date="2025-05" db="UniProtKB">
        <authorList>
            <consortium name="EnsemblMetazoa"/>
        </authorList>
    </citation>
    <scope>IDENTIFICATION</scope>
    <source>
        <strain evidence="12">Foshan</strain>
    </source>
</reference>
<evidence type="ECO:0000256" key="2">
    <source>
        <dbReference type="ARBA" id="ARBA00008685"/>
    </source>
</evidence>
<feature type="domain" description="Ionotropic receptor 75a N-terminal" evidence="11">
    <location>
        <begin position="626"/>
        <end position="818"/>
    </location>
</feature>
<organism evidence="12 13">
    <name type="scientific">Aedes albopictus</name>
    <name type="common">Asian tiger mosquito</name>
    <name type="synonym">Stegomyia albopicta</name>
    <dbReference type="NCBI Taxonomy" id="7160"/>
    <lineage>
        <taxon>Eukaryota</taxon>
        <taxon>Metazoa</taxon>
        <taxon>Ecdysozoa</taxon>
        <taxon>Arthropoda</taxon>
        <taxon>Hexapoda</taxon>
        <taxon>Insecta</taxon>
        <taxon>Pterygota</taxon>
        <taxon>Neoptera</taxon>
        <taxon>Endopterygota</taxon>
        <taxon>Diptera</taxon>
        <taxon>Nematocera</taxon>
        <taxon>Culicoidea</taxon>
        <taxon>Culicidae</taxon>
        <taxon>Culicinae</taxon>
        <taxon>Aedini</taxon>
        <taxon>Aedes</taxon>
        <taxon>Stegomyia</taxon>
    </lineage>
</organism>
<feature type="transmembrane region" description="Helical" evidence="9">
    <location>
        <begin position="1206"/>
        <end position="1226"/>
    </location>
</feature>
<keyword evidence="6 9" id="KW-0472">Membrane</keyword>
<evidence type="ECO:0000259" key="11">
    <source>
        <dbReference type="Pfam" id="PF24576"/>
    </source>
</evidence>
<evidence type="ECO:0000259" key="10">
    <source>
        <dbReference type="Pfam" id="PF00060"/>
    </source>
</evidence>
<proteinExistence type="inferred from homology"/>
<evidence type="ECO:0000256" key="1">
    <source>
        <dbReference type="ARBA" id="ARBA00004651"/>
    </source>
</evidence>
<name>A0ABM1ZG46_AEDAL</name>
<feature type="domain" description="Ionotropic receptor 75a N-terminal" evidence="11">
    <location>
        <begin position="1"/>
        <end position="131"/>
    </location>
</feature>
<keyword evidence="7" id="KW-0675">Receptor</keyword>
<evidence type="ECO:0000256" key="8">
    <source>
        <dbReference type="ARBA" id="ARBA00023180"/>
    </source>
</evidence>
<dbReference type="RefSeq" id="XP_062698788.1">
    <property type="nucleotide sequence ID" value="XM_062842804.1"/>
</dbReference>
<feature type="transmembrane region" description="Helical" evidence="9">
    <location>
        <begin position="319"/>
        <end position="345"/>
    </location>
</feature>
<dbReference type="EnsemblMetazoa" id="AALFPA23_018110.R26597">
    <property type="protein sequence ID" value="AALFPA23_018110.P26597"/>
    <property type="gene ID" value="AALFPA23_018110"/>
</dbReference>
<keyword evidence="5 9" id="KW-1133">Transmembrane helix</keyword>
<keyword evidence="8" id="KW-0325">Glycoprotein</keyword>
<evidence type="ECO:0008006" key="14">
    <source>
        <dbReference type="Google" id="ProtNLM"/>
    </source>
</evidence>
<evidence type="ECO:0000256" key="3">
    <source>
        <dbReference type="ARBA" id="ARBA00022475"/>
    </source>
</evidence>
<dbReference type="Gene3D" id="3.40.190.10">
    <property type="entry name" value="Periplasmic binding protein-like II"/>
    <property type="match status" value="6"/>
</dbReference>
<dbReference type="Proteomes" id="UP000069940">
    <property type="component" value="Unassembled WGS sequence"/>
</dbReference>
<feature type="transmembrane region" description="Helical" evidence="9">
    <location>
        <begin position="975"/>
        <end position="998"/>
    </location>
</feature>
<dbReference type="InterPro" id="IPR052192">
    <property type="entry name" value="Insect_Ionotropic_Sensory_Rcpt"/>
</dbReference>
<dbReference type="GeneID" id="134284201"/>
<evidence type="ECO:0000256" key="6">
    <source>
        <dbReference type="ARBA" id="ARBA00023136"/>
    </source>
</evidence>
<evidence type="ECO:0000256" key="4">
    <source>
        <dbReference type="ARBA" id="ARBA00022692"/>
    </source>
</evidence>
<dbReference type="SUPFAM" id="SSF53850">
    <property type="entry name" value="Periplasmic binding protein-like II"/>
    <property type="match status" value="2"/>
</dbReference>
<evidence type="ECO:0000256" key="5">
    <source>
        <dbReference type="ARBA" id="ARBA00022989"/>
    </source>
</evidence>
<feature type="transmembrane region" description="Helical" evidence="9">
    <location>
        <begin position="944"/>
        <end position="963"/>
    </location>
</feature>
<evidence type="ECO:0000313" key="13">
    <source>
        <dbReference type="Proteomes" id="UP000069940"/>
    </source>
</evidence>
<dbReference type="InterPro" id="IPR001320">
    <property type="entry name" value="Iontro_rcpt_C"/>
</dbReference>
<feature type="transmembrane region" description="Helical" evidence="9">
    <location>
        <begin position="262"/>
        <end position="282"/>
    </location>
</feature>
<keyword evidence="13" id="KW-1185">Reference proteome</keyword>
<dbReference type="PANTHER" id="PTHR42643">
    <property type="entry name" value="IONOTROPIC RECEPTOR 20A-RELATED"/>
    <property type="match status" value="1"/>
</dbReference>
<comment type="similarity">
    <text evidence="2">Belongs to the glutamate-gated ion channel (TC 1.A.10.1) family.</text>
</comment>
<evidence type="ECO:0000256" key="7">
    <source>
        <dbReference type="ARBA" id="ARBA00023170"/>
    </source>
</evidence>
<evidence type="ECO:0000313" key="12">
    <source>
        <dbReference type="EnsemblMetazoa" id="AALFPA23_018110.P26597"/>
    </source>
</evidence>
<evidence type="ECO:0000256" key="9">
    <source>
        <dbReference type="SAM" id="Phobius"/>
    </source>
</evidence>
<feature type="domain" description="Ionotropic glutamate receptor C-terminal" evidence="10">
    <location>
        <begin position="260"/>
        <end position="458"/>
    </location>
</feature>
<dbReference type="InterPro" id="IPR057074">
    <property type="entry name" value="IR75A_N"/>
</dbReference>
<dbReference type="Pfam" id="PF24576">
    <property type="entry name" value="IR75A_N"/>
    <property type="match status" value="2"/>
</dbReference>
<dbReference type="Pfam" id="PF00060">
    <property type="entry name" value="Lig_chan"/>
    <property type="match status" value="1"/>
</dbReference>
<keyword evidence="3" id="KW-1003">Cell membrane</keyword>
<feature type="transmembrane region" description="Helical" evidence="9">
    <location>
        <begin position="509"/>
        <end position="529"/>
    </location>
</feature>
<feature type="transmembrane region" description="Helical" evidence="9">
    <location>
        <begin position="1019"/>
        <end position="1045"/>
    </location>
</feature>
<sequence length="1238" mass="141841">MFTGHHRFGLIVDLSCSSAHDLLRFCSERSYFNGSYRWLLLNSVDTNDTFSYLESMNLNIDTRLSFIDRNLNSDESSFVWYEVYGTIRKRGGKNHIIKIDNVSSKTAVQETDPNFGFRKRTCLNGVVLQAVVATPQRKIFRKSSPIEDYLLNVNPPGGYTTDRMGYQMSVLLSESLNFKIQLINADEWNFNALETNSTKGVVGQLQRHLADFSISPLELTQERSAAYDVTVSVIADRSVIIFRHPKNSFTRNVFLLPLRNTVWIAVLMTMIVTSLFLLAVLCVRHRVDFVSAGEVLLTVLGFLSRQPSISETNLASARIMVIAVILFCFMIYQFYSTFIISYLLVSPPKTIQTLEDLLSSNHRCSIEDSKYNRDFFNKTNDVTVQKLYNHKILPNKHGFTNITTGLSMVQRGGYAFLMDCSYGYPLIGDTFSEQQICELQEIGMLPAKPLYISVPKGSPLREVFRVVLRRITETGLADYYGRIFRSRKPHCTMVDVAFDQVKLGEIVSLYWFLAVGGALALGILLVEIVEFRVRTFLEMRDIQRKYPKWLDFDQLSTETTNCIRLEFAATYHLTFINDYGYQVHSTVTFHYGQLRLVDSSTIDSTPLQEMQGLFVLLIVCGLSRAAINVDLFKDYLKWRNVKIVTVFHCVNQNDVFDLYSKMTTSSSEKIHFSDISNFTAAIWNHTHIMRYDYHKLGASVDMGCPETPKLFGVMSKYEYFNASYYWLVFANGTLDEAACLLSEQNLNVDAKVTLVVDQGVQQDAFDVYDVFSPSIRRGATLNTTLIGTWSREIGFTIAVNQSEYERRVDLRGISLKSAVTTLDQLHHHTLMQFLASNETKREYSFHKLGYHMLAFLVEKHNFSVEYIRNSNWGLNSTDGRSSQGVIGQVATKKVDFTVNVFIHTTERIGLTDHTVNVGLPRWLLLFRHPRINEGHFFFLQPFRLDLWIAILVIGFLAVLVTYFSYNDPRSENRSLAWLTVFGFLFQQGWNLVCADCYITYNISLLVGTSSIISHSSTRITLLSVLVFSFLISQFYSAYIVGYLLIVPPKTIRTLKNLLDSDLKVVVENLSYHKYYLNKTKDPIAVELYHKKILNGEDNFLNVTEGIARVKRGGYAFHCETAYVYPLIVQAFTDTEICDLQEMLLHPLRPLHFPLRKGSEFKEMFRITLRKATETGNMAYQRKFFFSDKPKCYKNQLETVSVGLDRLLTLFYGLLAAMAGSFIIMLLEMGHFMVVRNVR</sequence>
<comment type="subcellular location">
    <subcellularLocation>
        <location evidence="1">Cell membrane</location>
        <topology evidence="1">Multi-pass membrane protein</topology>
    </subcellularLocation>
</comment>
<accession>A0ABM1ZG46</accession>
<reference evidence="13" key="1">
    <citation type="journal article" date="2015" name="Proc. Natl. Acad. Sci. U.S.A.">
        <title>Genome sequence of the Asian Tiger mosquito, Aedes albopictus, reveals insights into its biology, genetics, and evolution.</title>
        <authorList>
            <person name="Chen X.G."/>
            <person name="Jiang X."/>
            <person name="Gu J."/>
            <person name="Xu M."/>
            <person name="Wu Y."/>
            <person name="Deng Y."/>
            <person name="Zhang C."/>
            <person name="Bonizzoni M."/>
            <person name="Dermauw W."/>
            <person name="Vontas J."/>
            <person name="Armbruster P."/>
            <person name="Huang X."/>
            <person name="Yang Y."/>
            <person name="Zhang H."/>
            <person name="He W."/>
            <person name="Peng H."/>
            <person name="Liu Y."/>
            <person name="Wu K."/>
            <person name="Chen J."/>
            <person name="Lirakis M."/>
            <person name="Topalis P."/>
            <person name="Van Leeuwen T."/>
            <person name="Hall A.B."/>
            <person name="Jiang X."/>
            <person name="Thorpe C."/>
            <person name="Mueller R.L."/>
            <person name="Sun C."/>
            <person name="Waterhouse R.M."/>
            <person name="Yan G."/>
            <person name="Tu Z.J."/>
            <person name="Fang X."/>
            <person name="James A.A."/>
        </authorList>
    </citation>
    <scope>NUCLEOTIDE SEQUENCE [LARGE SCALE GENOMIC DNA]</scope>
    <source>
        <strain evidence="13">Foshan</strain>
    </source>
</reference>
<keyword evidence="4 9" id="KW-0812">Transmembrane</keyword>
<dbReference type="PANTHER" id="PTHR42643:SF33">
    <property type="entry name" value="GLUTAMATE RECEPTOR 2-LIKE PROTEIN"/>
    <property type="match status" value="1"/>
</dbReference>
<feature type="transmembrane region" description="Helical" evidence="9">
    <location>
        <begin position="289"/>
        <end position="307"/>
    </location>
</feature>
<protein>
    <recommendedName>
        <fullName evidence="14">Ionotropic glutamate receptor C-terminal domain-containing protein</fullName>
    </recommendedName>
</protein>